<evidence type="ECO:0000313" key="4">
    <source>
        <dbReference type="Proteomes" id="UP000642070"/>
    </source>
</evidence>
<evidence type="ECO:0000256" key="2">
    <source>
        <dbReference type="ARBA" id="ARBA00022649"/>
    </source>
</evidence>
<dbReference type="GO" id="GO:0016075">
    <property type="term" value="P:rRNA catabolic process"/>
    <property type="evidence" value="ECO:0007669"/>
    <property type="project" value="TreeGrafter"/>
</dbReference>
<sequence>MRPIHLVHMDKLRPALVLTRPQILPHLRRVTVAPITTSIRGLSTEVVLGARNGVDRPSVVSCDNVATVPQADVGRLIGYLHADQEPDLARAIVAAYGLRR</sequence>
<evidence type="ECO:0000313" key="3">
    <source>
        <dbReference type="EMBL" id="GGM22030.1"/>
    </source>
</evidence>
<gene>
    <name evidence="3" type="ORF">GCM10007977_023990</name>
</gene>
<organism evidence="3 4">
    <name type="scientific">Dactylosporangium sucinum</name>
    <dbReference type="NCBI Taxonomy" id="1424081"/>
    <lineage>
        <taxon>Bacteria</taxon>
        <taxon>Bacillati</taxon>
        <taxon>Actinomycetota</taxon>
        <taxon>Actinomycetes</taxon>
        <taxon>Micromonosporales</taxon>
        <taxon>Micromonosporaceae</taxon>
        <taxon>Dactylosporangium</taxon>
    </lineage>
</organism>
<dbReference type="GO" id="GO:0006402">
    <property type="term" value="P:mRNA catabolic process"/>
    <property type="evidence" value="ECO:0007669"/>
    <property type="project" value="TreeGrafter"/>
</dbReference>
<reference evidence="3" key="1">
    <citation type="journal article" date="2014" name="Int. J. Syst. Evol. Microbiol.">
        <title>Complete genome sequence of Corynebacterium casei LMG S-19264T (=DSM 44701T), isolated from a smear-ripened cheese.</title>
        <authorList>
            <consortium name="US DOE Joint Genome Institute (JGI-PGF)"/>
            <person name="Walter F."/>
            <person name="Albersmeier A."/>
            <person name="Kalinowski J."/>
            <person name="Ruckert C."/>
        </authorList>
    </citation>
    <scope>NUCLEOTIDE SEQUENCE</scope>
    <source>
        <strain evidence="3">JCM 19831</strain>
    </source>
</reference>
<evidence type="ECO:0000256" key="1">
    <source>
        <dbReference type="ARBA" id="ARBA00007521"/>
    </source>
</evidence>
<dbReference type="GO" id="GO:0003677">
    <property type="term" value="F:DNA binding"/>
    <property type="evidence" value="ECO:0007669"/>
    <property type="project" value="InterPro"/>
</dbReference>
<dbReference type="Proteomes" id="UP000642070">
    <property type="component" value="Unassembled WGS sequence"/>
</dbReference>
<comment type="similarity">
    <text evidence="1">Belongs to the PemK/MazF family.</text>
</comment>
<dbReference type="InterPro" id="IPR011067">
    <property type="entry name" value="Plasmid_toxin/cell-grow_inhib"/>
</dbReference>
<accession>A0A917TG10</accession>
<dbReference type="Pfam" id="PF02452">
    <property type="entry name" value="PemK_toxin"/>
    <property type="match status" value="1"/>
</dbReference>
<dbReference type="AlphaFoldDB" id="A0A917TG10"/>
<dbReference type="EMBL" id="BMPI01000009">
    <property type="protein sequence ID" value="GGM22030.1"/>
    <property type="molecule type" value="Genomic_DNA"/>
</dbReference>
<keyword evidence="2" id="KW-1277">Toxin-antitoxin system</keyword>
<protein>
    <recommendedName>
        <fullName evidence="5">Type II toxin-antitoxin system PemK/MazF family toxin</fullName>
    </recommendedName>
</protein>
<keyword evidence="4" id="KW-1185">Reference proteome</keyword>
<dbReference type="GO" id="GO:0004521">
    <property type="term" value="F:RNA endonuclease activity"/>
    <property type="evidence" value="ECO:0007669"/>
    <property type="project" value="TreeGrafter"/>
</dbReference>
<evidence type="ECO:0008006" key="5">
    <source>
        <dbReference type="Google" id="ProtNLM"/>
    </source>
</evidence>
<comment type="caution">
    <text evidence="3">The sequence shown here is derived from an EMBL/GenBank/DDBJ whole genome shotgun (WGS) entry which is preliminary data.</text>
</comment>
<name>A0A917TG10_9ACTN</name>
<proteinExistence type="inferred from homology"/>
<dbReference type="Gene3D" id="2.30.30.110">
    <property type="match status" value="1"/>
</dbReference>
<dbReference type="PANTHER" id="PTHR33988">
    <property type="entry name" value="ENDORIBONUCLEASE MAZF-RELATED"/>
    <property type="match status" value="1"/>
</dbReference>
<dbReference type="PANTHER" id="PTHR33988:SF2">
    <property type="entry name" value="ENDORIBONUCLEASE MAZF"/>
    <property type="match status" value="1"/>
</dbReference>
<reference evidence="3" key="2">
    <citation type="submission" date="2020-09" db="EMBL/GenBank/DDBJ databases">
        <authorList>
            <person name="Sun Q."/>
            <person name="Ohkuma M."/>
        </authorList>
    </citation>
    <scope>NUCLEOTIDE SEQUENCE</scope>
    <source>
        <strain evidence="3">JCM 19831</strain>
    </source>
</reference>
<dbReference type="SUPFAM" id="SSF50118">
    <property type="entry name" value="Cell growth inhibitor/plasmid maintenance toxic component"/>
    <property type="match status" value="1"/>
</dbReference>
<dbReference type="InterPro" id="IPR003477">
    <property type="entry name" value="PemK-like"/>
</dbReference>